<comment type="caution">
    <text evidence="7">The sequence shown here is derived from an EMBL/GenBank/DDBJ whole genome shotgun (WGS) entry which is preliminary data.</text>
</comment>
<dbReference type="AlphaFoldDB" id="A0A2J7TC12"/>
<feature type="chain" id="PRO_5014453656" description="Putrescine-binding periplasmic protein" evidence="6">
    <location>
        <begin position="25"/>
        <end position="368"/>
    </location>
</feature>
<dbReference type="OrthoDB" id="9769319at2"/>
<name>A0A2J7TC12_METSI</name>
<dbReference type="Gene3D" id="3.40.190.10">
    <property type="entry name" value="Periplasmic binding protein-like II"/>
    <property type="match status" value="2"/>
</dbReference>
<evidence type="ECO:0000256" key="5">
    <source>
        <dbReference type="PIRNR" id="PIRNR019574"/>
    </source>
</evidence>
<evidence type="ECO:0000256" key="4">
    <source>
        <dbReference type="ARBA" id="ARBA00022764"/>
    </source>
</evidence>
<keyword evidence="2 5" id="KW-0813">Transport</keyword>
<evidence type="ECO:0000256" key="1">
    <source>
        <dbReference type="ARBA" id="ARBA00004418"/>
    </source>
</evidence>
<dbReference type="SUPFAM" id="SSF53850">
    <property type="entry name" value="Periplasmic binding protein-like II"/>
    <property type="match status" value="1"/>
</dbReference>
<comment type="similarity">
    <text evidence="5">Belongs to the bacterial solute-binding protein PotD/PotF family.</text>
</comment>
<keyword evidence="3 6" id="KW-0732">Signal</keyword>
<dbReference type="GO" id="GO:0042597">
    <property type="term" value="C:periplasmic space"/>
    <property type="evidence" value="ECO:0007669"/>
    <property type="project" value="UniProtKB-SubCell"/>
</dbReference>
<reference evidence="7 8" key="1">
    <citation type="submission" date="2017-10" db="EMBL/GenBank/DDBJ databases">
        <title>Genome announcement of Methylocella silvestris TVC from permafrost.</title>
        <authorList>
            <person name="Wang J."/>
            <person name="Geng K."/>
            <person name="Ul-Haque F."/>
            <person name="Crombie A.T."/>
            <person name="Street L.E."/>
            <person name="Wookey P.A."/>
            <person name="Murrell J.C."/>
            <person name="Pratscher J."/>
        </authorList>
    </citation>
    <scope>NUCLEOTIDE SEQUENCE [LARGE SCALE GENOMIC DNA]</scope>
    <source>
        <strain evidence="7 8">TVC</strain>
    </source>
</reference>
<keyword evidence="4 5" id="KW-0574">Periplasm</keyword>
<dbReference type="Pfam" id="PF13416">
    <property type="entry name" value="SBP_bac_8"/>
    <property type="match status" value="1"/>
</dbReference>
<proteinExistence type="inferred from homology"/>
<protein>
    <recommendedName>
        <fullName evidence="5">Putrescine-binding periplasmic protein</fullName>
    </recommendedName>
</protein>
<accession>A0A2J7TC12</accession>
<comment type="function">
    <text evidence="5">Required for the activity of the bacterial periplasmic transport system of putrescine.</text>
</comment>
<organism evidence="7 8">
    <name type="scientific">Methylocella silvestris</name>
    <dbReference type="NCBI Taxonomy" id="199596"/>
    <lineage>
        <taxon>Bacteria</taxon>
        <taxon>Pseudomonadati</taxon>
        <taxon>Pseudomonadota</taxon>
        <taxon>Alphaproteobacteria</taxon>
        <taxon>Hyphomicrobiales</taxon>
        <taxon>Beijerinckiaceae</taxon>
        <taxon>Methylocella</taxon>
    </lineage>
</organism>
<comment type="subcellular location">
    <subcellularLocation>
        <location evidence="1 5">Periplasm</location>
    </subcellularLocation>
</comment>
<dbReference type="PRINTS" id="PR00909">
    <property type="entry name" value="SPERMDNBNDNG"/>
</dbReference>
<dbReference type="GO" id="GO:0019808">
    <property type="term" value="F:polyamine binding"/>
    <property type="evidence" value="ECO:0007669"/>
    <property type="project" value="InterPro"/>
</dbReference>
<evidence type="ECO:0000313" key="8">
    <source>
        <dbReference type="Proteomes" id="UP000236286"/>
    </source>
</evidence>
<evidence type="ECO:0000256" key="6">
    <source>
        <dbReference type="SAM" id="SignalP"/>
    </source>
</evidence>
<dbReference type="EMBL" id="PDZR01000038">
    <property type="protein sequence ID" value="PNG24300.1"/>
    <property type="molecule type" value="Genomic_DNA"/>
</dbReference>
<dbReference type="PIRSF" id="PIRSF019574">
    <property type="entry name" value="Periplasmic_polyamine_BP"/>
    <property type="match status" value="1"/>
</dbReference>
<dbReference type="InterPro" id="IPR001188">
    <property type="entry name" value="Sperm_putr-bd"/>
</dbReference>
<dbReference type="RefSeq" id="WP_102845385.1">
    <property type="nucleotide sequence ID" value="NZ_PDZR01000038.1"/>
</dbReference>
<dbReference type="GO" id="GO:0015846">
    <property type="term" value="P:polyamine transport"/>
    <property type="evidence" value="ECO:0007669"/>
    <property type="project" value="InterPro"/>
</dbReference>
<evidence type="ECO:0000256" key="3">
    <source>
        <dbReference type="ARBA" id="ARBA00022729"/>
    </source>
</evidence>
<evidence type="ECO:0000313" key="7">
    <source>
        <dbReference type="EMBL" id="PNG24300.1"/>
    </source>
</evidence>
<dbReference type="PANTHER" id="PTHR30222:SF12">
    <property type="entry name" value="NORSPERMIDINE SENSOR"/>
    <property type="match status" value="1"/>
</dbReference>
<dbReference type="Proteomes" id="UP000236286">
    <property type="component" value="Unassembled WGS sequence"/>
</dbReference>
<sequence length="368" mass="39348">MEFCLRAACLALTVCALAAPSAAAEPQRLNLLSWGDYFDPKALEEFTAETGVVVAYDVYASPQALEAKLRAKNDYDVAVAPGPSLQALIAGGALRKLDRAKLAHAQDVAPEMAARLAVFDPGNQYGVAYLWFTNGLAFDVDKARAAGGPAAFDPASWDLAFRPERLSAFADCGVAIPDSPSELFPVALRYLRLNPASRNEAELRRAGDFLSAMRRAIRKFSDSDDVGALASGEICLAVGSSLASLQARARAREAENGVEIGYAIPKEGALISIDALAVPLSAPHPEAAFAFINFMLRPEIAARNTNATNLANSVPASRPWIAKDIAGNKAIYPDPDLMARLFCTPNPDAATQKLIAREWVRVKTGKYP</sequence>
<gene>
    <name evidence="7" type="ORF">CR492_19485</name>
</gene>
<dbReference type="InterPro" id="IPR006059">
    <property type="entry name" value="SBP"/>
</dbReference>
<evidence type="ECO:0000256" key="2">
    <source>
        <dbReference type="ARBA" id="ARBA00022448"/>
    </source>
</evidence>
<dbReference type="PANTHER" id="PTHR30222">
    <property type="entry name" value="SPERMIDINE/PUTRESCINE-BINDING PERIPLASMIC PROTEIN"/>
    <property type="match status" value="1"/>
</dbReference>
<feature type="signal peptide" evidence="6">
    <location>
        <begin position="1"/>
        <end position="24"/>
    </location>
</feature>